<keyword evidence="5" id="KW-0256">Endoplasmic reticulum</keyword>
<keyword evidence="6 10" id="KW-1133">Transmembrane helix</keyword>
<evidence type="ECO:0000256" key="1">
    <source>
        <dbReference type="ARBA" id="ARBA00004477"/>
    </source>
</evidence>
<protein>
    <recommendedName>
        <fullName evidence="3">Signal peptidase complex subunit 2</fullName>
    </recommendedName>
</protein>
<dbReference type="AlphaFoldDB" id="A0A9P6QL45"/>
<feature type="compositionally biased region" description="Low complexity" evidence="9">
    <location>
        <begin position="142"/>
        <end position="157"/>
    </location>
</feature>
<dbReference type="Pfam" id="PF06703">
    <property type="entry name" value="SPC25"/>
    <property type="match status" value="1"/>
</dbReference>
<comment type="subcellular location">
    <subcellularLocation>
        <location evidence="1">Endoplasmic reticulum membrane</location>
        <topology evidence="1">Multi-pass membrane protein</topology>
    </subcellularLocation>
</comment>
<dbReference type="PANTHER" id="PTHR13085">
    <property type="entry name" value="MICROSOMAL SIGNAL PEPTIDASE 25 KDA SUBUNIT"/>
    <property type="match status" value="1"/>
</dbReference>
<evidence type="ECO:0000256" key="10">
    <source>
        <dbReference type="SAM" id="Phobius"/>
    </source>
</evidence>
<accession>A0A9P6QL45</accession>
<dbReference type="GO" id="GO:0005787">
    <property type="term" value="C:signal peptidase complex"/>
    <property type="evidence" value="ECO:0007669"/>
    <property type="project" value="InterPro"/>
</dbReference>
<evidence type="ECO:0000256" key="5">
    <source>
        <dbReference type="ARBA" id="ARBA00022824"/>
    </source>
</evidence>
<proteinExistence type="inferred from homology"/>
<dbReference type="GO" id="GO:0006465">
    <property type="term" value="P:signal peptide processing"/>
    <property type="evidence" value="ECO:0007669"/>
    <property type="project" value="InterPro"/>
</dbReference>
<evidence type="ECO:0000313" key="12">
    <source>
        <dbReference type="Proteomes" id="UP000823405"/>
    </source>
</evidence>
<gene>
    <name evidence="11" type="ORF">BGZ97_009740</name>
</gene>
<evidence type="ECO:0000256" key="8">
    <source>
        <dbReference type="ARBA" id="ARBA00045608"/>
    </source>
</evidence>
<evidence type="ECO:0000256" key="7">
    <source>
        <dbReference type="ARBA" id="ARBA00023136"/>
    </source>
</evidence>
<dbReference type="OrthoDB" id="29558at2759"/>
<organism evidence="11 12">
    <name type="scientific">Linnemannia gamsii</name>
    <dbReference type="NCBI Taxonomy" id="64522"/>
    <lineage>
        <taxon>Eukaryota</taxon>
        <taxon>Fungi</taxon>
        <taxon>Fungi incertae sedis</taxon>
        <taxon>Mucoromycota</taxon>
        <taxon>Mortierellomycotina</taxon>
        <taxon>Mortierellomycetes</taxon>
        <taxon>Mortierellales</taxon>
        <taxon>Mortierellaceae</taxon>
        <taxon>Linnemannia</taxon>
    </lineage>
</organism>
<evidence type="ECO:0000313" key="11">
    <source>
        <dbReference type="EMBL" id="KAG0278367.1"/>
    </source>
</evidence>
<evidence type="ECO:0000256" key="9">
    <source>
        <dbReference type="SAM" id="MobiDB-lite"/>
    </source>
</evidence>
<comment type="caution">
    <text evidence="11">The sequence shown here is derived from an EMBL/GenBank/DDBJ whole genome shotgun (WGS) entry which is preliminary data.</text>
</comment>
<keyword evidence="4 10" id="KW-0812">Transmembrane</keyword>
<name>A0A9P6QL45_9FUNG</name>
<dbReference type="PANTHER" id="PTHR13085:SF0">
    <property type="entry name" value="SIGNAL PEPTIDASE COMPLEX SUBUNIT 2"/>
    <property type="match status" value="1"/>
</dbReference>
<reference evidence="11" key="1">
    <citation type="journal article" date="2020" name="Fungal Divers.">
        <title>Resolving the Mortierellaceae phylogeny through synthesis of multi-gene phylogenetics and phylogenomics.</title>
        <authorList>
            <person name="Vandepol N."/>
            <person name="Liber J."/>
            <person name="Desiro A."/>
            <person name="Na H."/>
            <person name="Kennedy M."/>
            <person name="Barry K."/>
            <person name="Grigoriev I.V."/>
            <person name="Miller A.N."/>
            <person name="O'Donnell K."/>
            <person name="Stajich J.E."/>
            <person name="Bonito G."/>
        </authorList>
    </citation>
    <scope>NUCLEOTIDE SEQUENCE</scope>
    <source>
        <strain evidence="11">NVP60</strain>
    </source>
</reference>
<evidence type="ECO:0000256" key="2">
    <source>
        <dbReference type="ARBA" id="ARBA00007324"/>
    </source>
</evidence>
<evidence type="ECO:0000256" key="6">
    <source>
        <dbReference type="ARBA" id="ARBA00022989"/>
    </source>
</evidence>
<keyword evidence="12" id="KW-1185">Reference proteome</keyword>
<feature type="region of interest" description="Disordered" evidence="9">
    <location>
        <begin position="140"/>
        <end position="161"/>
    </location>
</feature>
<feature type="transmembrane region" description="Helical" evidence="10">
    <location>
        <begin position="49"/>
        <end position="67"/>
    </location>
</feature>
<sequence>MTTETHPRAIKVDKSNLLDLKSACDDALKEYLETKGGYKQSHKHTDIKLILGYLGCAFAAAGSYYGYIHPFELPATKFWTGVSVVLYYLFNVLMMAYAYLVEKDTVFTGYKSTPHGTQTISVGSSVKSYNPYYDIDLRMDSSRSSSSTSSAGTAKTTTKGKKSTHQQFSTAFQYWFDEDGVLAQDQFEADIVKFLANTEATHIE</sequence>
<evidence type="ECO:0000256" key="3">
    <source>
        <dbReference type="ARBA" id="ARBA00017057"/>
    </source>
</evidence>
<dbReference type="EMBL" id="JAAAIN010004779">
    <property type="protein sequence ID" value="KAG0278367.1"/>
    <property type="molecule type" value="Genomic_DNA"/>
</dbReference>
<keyword evidence="7 10" id="KW-0472">Membrane</keyword>
<feature type="transmembrane region" description="Helical" evidence="10">
    <location>
        <begin position="79"/>
        <end position="101"/>
    </location>
</feature>
<comment type="similarity">
    <text evidence="2">Belongs to the SPCS2 family.</text>
</comment>
<dbReference type="Proteomes" id="UP000823405">
    <property type="component" value="Unassembled WGS sequence"/>
</dbReference>
<evidence type="ECO:0000256" key="4">
    <source>
        <dbReference type="ARBA" id="ARBA00022692"/>
    </source>
</evidence>
<dbReference type="InterPro" id="IPR009582">
    <property type="entry name" value="Spc2/SPCS2"/>
</dbReference>
<dbReference type="GO" id="GO:0045047">
    <property type="term" value="P:protein targeting to ER"/>
    <property type="evidence" value="ECO:0007669"/>
    <property type="project" value="TreeGrafter"/>
</dbReference>
<comment type="function">
    <text evidence="8">Component of the signal peptidase complex (SPC) which catalyzes the cleavage of N-terminal signal sequences from nascent proteins as they are translocated into the lumen of the endoplasmic reticulum. Enhances the enzymatic activity of SPC and facilitates the interactions between different components of the translocation site.</text>
</comment>